<dbReference type="Proteomes" id="UP000827284">
    <property type="component" value="Unassembled WGS sequence"/>
</dbReference>
<accession>A0A9P3LWE7</accession>
<keyword evidence="4" id="KW-1185">Reference proteome</keyword>
<dbReference type="InterPro" id="IPR023213">
    <property type="entry name" value="CAT-like_dom_sf"/>
</dbReference>
<dbReference type="PANTHER" id="PTHR31642">
    <property type="entry name" value="TRICHOTHECENE 3-O-ACETYLTRANSFERASE"/>
    <property type="match status" value="1"/>
</dbReference>
<proteinExistence type="predicted"/>
<dbReference type="Pfam" id="PF02458">
    <property type="entry name" value="Transferase"/>
    <property type="match status" value="1"/>
</dbReference>
<feature type="region of interest" description="Disordered" evidence="2">
    <location>
        <begin position="119"/>
        <end position="158"/>
    </location>
</feature>
<name>A0A9P3LWE7_9FUNG</name>
<evidence type="ECO:0000256" key="1">
    <source>
        <dbReference type="ARBA" id="ARBA00022679"/>
    </source>
</evidence>
<feature type="compositionally biased region" description="Acidic residues" evidence="2">
    <location>
        <begin position="362"/>
        <end position="381"/>
    </location>
</feature>
<feature type="region of interest" description="Disordered" evidence="2">
    <location>
        <begin position="362"/>
        <end position="383"/>
    </location>
</feature>
<dbReference type="GO" id="GO:0016747">
    <property type="term" value="F:acyltransferase activity, transferring groups other than amino-acyl groups"/>
    <property type="evidence" value="ECO:0007669"/>
    <property type="project" value="TreeGrafter"/>
</dbReference>
<keyword evidence="1" id="KW-0808">Transferase</keyword>
<evidence type="ECO:0000313" key="3">
    <source>
        <dbReference type="EMBL" id="GJJ73181.1"/>
    </source>
</evidence>
<dbReference type="PANTHER" id="PTHR31642:SF310">
    <property type="entry name" value="FATTY ALCOHOL:CAFFEOYL-COA ACYLTRANSFERASE"/>
    <property type="match status" value="1"/>
</dbReference>
<reference evidence="3" key="1">
    <citation type="submission" date="2021-11" db="EMBL/GenBank/DDBJ databases">
        <authorList>
            <person name="Herlambang A."/>
            <person name="Guo Y."/>
            <person name="Takashima Y."/>
            <person name="Nishizawa T."/>
        </authorList>
    </citation>
    <scope>NUCLEOTIDE SEQUENCE</scope>
    <source>
        <strain evidence="3">E1425</strain>
    </source>
</reference>
<gene>
    <name evidence="3" type="ORF">EMPS_05539</name>
</gene>
<dbReference type="InterPro" id="IPR050317">
    <property type="entry name" value="Plant_Fungal_Acyltransferase"/>
</dbReference>
<protein>
    <recommendedName>
        <fullName evidence="5">Transferase</fullName>
    </recommendedName>
</protein>
<organism evidence="3 4">
    <name type="scientific">Entomortierella parvispora</name>
    <dbReference type="NCBI Taxonomy" id="205924"/>
    <lineage>
        <taxon>Eukaryota</taxon>
        <taxon>Fungi</taxon>
        <taxon>Fungi incertae sedis</taxon>
        <taxon>Mucoromycota</taxon>
        <taxon>Mortierellomycotina</taxon>
        <taxon>Mortierellomycetes</taxon>
        <taxon>Mortierellales</taxon>
        <taxon>Mortierellaceae</taxon>
        <taxon>Entomortierella</taxon>
    </lineage>
</organism>
<evidence type="ECO:0000256" key="2">
    <source>
        <dbReference type="SAM" id="MobiDB-lite"/>
    </source>
</evidence>
<feature type="compositionally biased region" description="Low complexity" evidence="2">
    <location>
        <begin position="20"/>
        <end position="36"/>
    </location>
</feature>
<evidence type="ECO:0000313" key="4">
    <source>
        <dbReference type="Proteomes" id="UP000827284"/>
    </source>
</evidence>
<evidence type="ECO:0008006" key="5">
    <source>
        <dbReference type="Google" id="ProtNLM"/>
    </source>
</evidence>
<feature type="compositionally biased region" description="Basic residues" evidence="2">
    <location>
        <begin position="146"/>
        <end position="157"/>
    </location>
</feature>
<sequence>MTLETATVAEKTGTLADQRSSPTSTAASHSSPVHHATSNEHIQSTPHTRLRYRQLVSPITPTELEPIPGALDDWVEVENDRLSSGRRSSSLRPPRLELSSLDLAKPRIYTRLLYFFEAPPTSQPSQPDMPPSTGSQPQSALSSPTRRSKKSKAKAKARQYDNYHQTAFMDPMLLEASLALVLTDFFPLAGRVSYEGIYDNGSNDSAGLPKRPYIECNDRGVLFAVADTTITMDRIRHGDYQDSILPPQLFPVGLYPASLRDPPLLAIQLTYTQDKSLIMGVAMDSSIMDATSLVSFMEAWSKITQGKDFAPFPVLNRSFLQQPVTENGSAGVYRYQRVNHSPPPPILYDNYLDNHAEAAVEEPNDTLDEEDEEEDDDDDNNDTNLELAHKRLQSLQLESPAATTENGTIPRVVLEDVEIELDEQEGRNHPEGEKLHVFHFSNAHLERIKKLASEQNIAAAACAADDKEISDKWVSTGDSLIAYLWKMSTIARRLEPDCKLMCGVVMDIRKRITPEIPEGYIGNAILSIFVQMPVHSLLTTPLSLPSRLLRDELILQTPEQIRSTITWIQKQEHPHLIETTSENPFGMDFMVWSFRKLNMYSVDFGQGQPLKVRIGPGGFGGGEGMCVIMDSAPLPPRSGSSDAEGVSTGVDVYLGLEGEHLHDFESVHLGFMEGLREPGEAGGSNDWEVVS</sequence>
<dbReference type="Gene3D" id="3.30.559.10">
    <property type="entry name" value="Chloramphenicol acetyltransferase-like domain"/>
    <property type="match status" value="2"/>
</dbReference>
<feature type="compositionally biased region" description="Polar residues" evidence="2">
    <location>
        <begin position="132"/>
        <end position="145"/>
    </location>
</feature>
<dbReference type="OrthoDB" id="671439at2759"/>
<dbReference type="AlphaFoldDB" id="A0A9P3LWE7"/>
<reference evidence="3" key="2">
    <citation type="journal article" date="2022" name="Microbiol. Resour. Announc.">
        <title>Whole-Genome Sequence of Entomortierella parvispora E1425, a Mucoromycotan Fungus Associated with Burkholderiaceae-Related Endosymbiotic Bacteria.</title>
        <authorList>
            <person name="Herlambang A."/>
            <person name="Guo Y."/>
            <person name="Takashima Y."/>
            <person name="Narisawa K."/>
            <person name="Ohta H."/>
            <person name="Nishizawa T."/>
        </authorList>
    </citation>
    <scope>NUCLEOTIDE SEQUENCE</scope>
    <source>
        <strain evidence="3">E1425</strain>
    </source>
</reference>
<dbReference type="EMBL" id="BQFW01000007">
    <property type="protein sequence ID" value="GJJ73181.1"/>
    <property type="molecule type" value="Genomic_DNA"/>
</dbReference>
<comment type="caution">
    <text evidence="3">The sequence shown here is derived from an EMBL/GenBank/DDBJ whole genome shotgun (WGS) entry which is preliminary data.</text>
</comment>
<feature type="region of interest" description="Disordered" evidence="2">
    <location>
        <begin position="1"/>
        <end position="48"/>
    </location>
</feature>